<evidence type="ECO:0000313" key="1">
    <source>
        <dbReference type="EMBL" id="MPC39950.1"/>
    </source>
</evidence>
<dbReference type="OrthoDB" id="6375235at2759"/>
<evidence type="ECO:0000313" key="2">
    <source>
        <dbReference type="Proteomes" id="UP000324222"/>
    </source>
</evidence>
<sequence length="136" mass="15126">MLCELRDSGINVMREKLCSGGQCRGEMLLAVGQAAIARLCLGHTTLSAHLHCLRLSPDPFCPWCRTTPETIEHFLQHYPCFHSHRTALHSWLSTLGITTLDFPTLLAASGIHSSQQHAVLHLTCAFVRKTSQLPRL</sequence>
<name>A0A5B7EY23_PORTR</name>
<proteinExistence type="predicted"/>
<organism evidence="1 2">
    <name type="scientific">Portunus trituberculatus</name>
    <name type="common">Swimming crab</name>
    <name type="synonym">Neptunus trituberculatus</name>
    <dbReference type="NCBI Taxonomy" id="210409"/>
    <lineage>
        <taxon>Eukaryota</taxon>
        <taxon>Metazoa</taxon>
        <taxon>Ecdysozoa</taxon>
        <taxon>Arthropoda</taxon>
        <taxon>Crustacea</taxon>
        <taxon>Multicrustacea</taxon>
        <taxon>Malacostraca</taxon>
        <taxon>Eumalacostraca</taxon>
        <taxon>Eucarida</taxon>
        <taxon>Decapoda</taxon>
        <taxon>Pleocyemata</taxon>
        <taxon>Brachyura</taxon>
        <taxon>Eubrachyura</taxon>
        <taxon>Portunoidea</taxon>
        <taxon>Portunidae</taxon>
        <taxon>Portuninae</taxon>
        <taxon>Portunus</taxon>
    </lineage>
</organism>
<dbReference type="EMBL" id="VSRR010004529">
    <property type="protein sequence ID" value="MPC39950.1"/>
    <property type="molecule type" value="Genomic_DNA"/>
</dbReference>
<dbReference type="Proteomes" id="UP000324222">
    <property type="component" value="Unassembled WGS sequence"/>
</dbReference>
<comment type="caution">
    <text evidence="1">The sequence shown here is derived from an EMBL/GenBank/DDBJ whole genome shotgun (WGS) entry which is preliminary data.</text>
</comment>
<gene>
    <name evidence="1" type="ORF">E2C01_033503</name>
</gene>
<evidence type="ECO:0008006" key="3">
    <source>
        <dbReference type="Google" id="ProtNLM"/>
    </source>
</evidence>
<accession>A0A5B7EY23</accession>
<protein>
    <recommendedName>
        <fullName evidence="3">Reverse transcriptase zinc-binding domain-containing protein</fullName>
    </recommendedName>
</protein>
<reference evidence="1 2" key="1">
    <citation type="submission" date="2019-05" db="EMBL/GenBank/DDBJ databases">
        <title>Another draft genome of Portunus trituberculatus and its Hox gene families provides insights of decapod evolution.</title>
        <authorList>
            <person name="Jeong J.-H."/>
            <person name="Song I."/>
            <person name="Kim S."/>
            <person name="Choi T."/>
            <person name="Kim D."/>
            <person name="Ryu S."/>
            <person name="Kim W."/>
        </authorList>
    </citation>
    <scope>NUCLEOTIDE SEQUENCE [LARGE SCALE GENOMIC DNA]</scope>
    <source>
        <tissue evidence="1">Muscle</tissue>
    </source>
</reference>
<dbReference type="AlphaFoldDB" id="A0A5B7EY23"/>
<keyword evidence="2" id="KW-1185">Reference proteome</keyword>